<keyword evidence="6 7" id="KW-0664">Pyridoxine biosynthesis</keyword>
<evidence type="ECO:0000256" key="3">
    <source>
        <dbReference type="ARBA" id="ARBA00022857"/>
    </source>
</evidence>
<feature type="binding site" evidence="7">
    <location>
        <position position="142"/>
    </location>
    <ligand>
        <name>substrate</name>
    </ligand>
</feature>
<dbReference type="GO" id="GO:0050570">
    <property type="term" value="F:4-hydroxythreonine-4-phosphate dehydrogenase activity"/>
    <property type="evidence" value="ECO:0007669"/>
    <property type="project" value="UniProtKB-EC"/>
</dbReference>
<dbReference type="EMBL" id="JAUSVO010000001">
    <property type="protein sequence ID" value="MDQ0435763.1"/>
    <property type="molecule type" value="Genomic_DNA"/>
</dbReference>
<dbReference type="InterPro" id="IPR005255">
    <property type="entry name" value="PdxA_fam"/>
</dbReference>
<evidence type="ECO:0000313" key="8">
    <source>
        <dbReference type="EMBL" id="MDQ0435763.1"/>
    </source>
</evidence>
<comment type="cofactor">
    <cofactor evidence="7">
        <name>Zn(2+)</name>
        <dbReference type="ChEBI" id="CHEBI:29105"/>
    </cofactor>
    <cofactor evidence="7">
        <name>Mg(2+)</name>
        <dbReference type="ChEBI" id="CHEBI:18420"/>
    </cofactor>
    <cofactor evidence="7">
        <name>Co(2+)</name>
        <dbReference type="ChEBI" id="CHEBI:48828"/>
    </cofactor>
    <text evidence="7">Binds 1 divalent metal cation per subunit. Can use ions such as Zn(2+), Mg(2+) or Co(2+).</text>
</comment>
<dbReference type="EC" id="1.1.1.262" evidence="7"/>
<dbReference type="HAMAP" id="MF_00536">
    <property type="entry name" value="PdxA"/>
    <property type="match status" value="1"/>
</dbReference>
<comment type="catalytic activity">
    <reaction evidence="7">
        <text>4-(phosphooxy)-L-threonine + NAD(+) = 3-amino-2-oxopropyl phosphate + CO2 + NADH</text>
        <dbReference type="Rhea" id="RHEA:32275"/>
        <dbReference type="ChEBI" id="CHEBI:16526"/>
        <dbReference type="ChEBI" id="CHEBI:57279"/>
        <dbReference type="ChEBI" id="CHEBI:57540"/>
        <dbReference type="ChEBI" id="CHEBI:57945"/>
        <dbReference type="ChEBI" id="CHEBI:58452"/>
        <dbReference type="EC" id="1.1.1.262"/>
    </reaction>
</comment>
<keyword evidence="2 7" id="KW-0479">Metal-binding</keyword>
<feature type="binding site" evidence="7">
    <location>
        <position position="293"/>
    </location>
    <ligand>
        <name>substrate</name>
    </ligand>
</feature>
<accession>A0ABU0H1I0</accession>
<feature type="binding site" evidence="7">
    <location>
        <position position="176"/>
    </location>
    <ligand>
        <name>a divalent metal cation</name>
        <dbReference type="ChEBI" id="CHEBI:60240"/>
        <note>ligand shared between dimeric partners</note>
    </ligand>
</feature>
<evidence type="ECO:0000256" key="1">
    <source>
        <dbReference type="ARBA" id="ARBA00022490"/>
    </source>
</evidence>
<keyword evidence="7" id="KW-0460">Magnesium</keyword>
<comment type="function">
    <text evidence="7">Catalyzes the NAD(P)-dependent oxidation of 4-(phosphooxy)-L-threonine (HTP) into 2-amino-3-oxo-4-(phosphooxy)butyric acid which spontaneously decarboxylates to form 3-amino-2-oxopropyl phosphate (AHAP).</text>
</comment>
<dbReference type="PANTHER" id="PTHR30004">
    <property type="entry name" value="4-HYDROXYTHREONINE-4-PHOSPHATE DEHYDROGENASE"/>
    <property type="match status" value="1"/>
</dbReference>
<protein>
    <recommendedName>
        <fullName evidence="7">4-hydroxythreonine-4-phosphate dehydrogenase</fullName>
        <ecNumber evidence="7">1.1.1.262</ecNumber>
    </recommendedName>
    <alternativeName>
        <fullName evidence="7">4-(phosphohydroxy)-L-threonine dehydrogenase</fullName>
    </alternativeName>
</protein>
<gene>
    <name evidence="7" type="primary">pdxA</name>
    <name evidence="8" type="ORF">QO014_000133</name>
</gene>
<dbReference type="SUPFAM" id="SSF53659">
    <property type="entry name" value="Isocitrate/Isopropylmalate dehydrogenase-like"/>
    <property type="match status" value="1"/>
</dbReference>
<dbReference type="Proteomes" id="UP001241603">
    <property type="component" value="Unassembled WGS sequence"/>
</dbReference>
<evidence type="ECO:0000256" key="5">
    <source>
        <dbReference type="ARBA" id="ARBA00023027"/>
    </source>
</evidence>
<dbReference type="NCBIfam" id="TIGR00557">
    <property type="entry name" value="pdxA"/>
    <property type="match status" value="1"/>
</dbReference>
<dbReference type="Pfam" id="PF04166">
    <property type="entry name" value="PdxA"/>
    <property type="match status" value="1"/>
</dbReference>
<proteinExistence type="inferred from homology"/>
<feature type="binding site" evidence="7">
    <location>
        <position position="302"/>
    </location>
    <ligand>
        <name>substrate</name>
    </ligand>
</feature>
<name>A0ABU0H1I0_9HYPH</name>
<dbReference type="Gene3D" id="3.40.718.10">
    <property type="entry name" value="Isopropylmalate Dehydrogenase"/>
    <property type="match status" value="1"/>
</dbReference>
<comment type="caution">
    <text evidence="8">The sequence shown here is derived from an EMBL/GenBank/DDBJ whole genome shotgun (WGS) entry which is preliminary data.</text>
</comment>
<evidence type="ECO:0000256" key="7">
    <source>
        <dbReference type="HAMAP-Rule" id="MF_00536"/>
    </source>
</evidence>
<comment type="similarity">
    <text evidence="7">Belongs to the PdxA family.</text>
</comment>
<keyword evidence="7" id="KW-0170">Cobalt</keyword>
<feature type="binding site" evidence="7">
    <location>
        <position position="221"/>
    </location>
    <ligand>
        <name>a divalent metal cation</name>
        <dbReference type="ChEBI" id="CHEBI:60240"/>
        <note>ligand shared between dimeric partners</note>
    </ligand>
</feature>
<keyword evidence="5 7" id="KW-0520">NAD</keyword>
<dbReference type="InterPro" id="IPR037510">
    <property type="entry name" value="PdxA"/>
</dbReference>
<reference evidence="8 9" key="1">
    <citation type="submission" date="2023-07" db="EMBL/GenBank/DDBJ databases">
        <title>Genomic Encyclopedia of Type Strains, Phase IV (KMG-IV): sequencing the most valuable type-strain genomes for metagenomic binning, comparative biology and taxonomic classification.</title>
        <authorList>
            <person name="Goeker M."/>
        </authorList>
    </citation>
    <scope>NUCLEOTIDE SEQUENCE [LARGE SCALE GENOMIC DNA]</scope>
    <source>
        <strain evidence="8 9">B6-8</strain>
    </source>
</reference>
<feature type="binding site" evidence="7">
    <location>
        <position position="284"/>
    </location>
    <ligand>
        <name>substrate</name>
    </ligand>
</feature>
<feature type="binding site" evidence="7">
    <location>
        <position position="141"/>
    </location>
    <ligand>
        <name>substrate</name>
    </ligand>
</feature>
<keyword evidence="7" id="KW-0862">Zinc</keyword>
<keyword evidence="3 7" id="KW-0521">NADP</keyword>
<comment type="subcellular location">
    <subcellularLocation>
        <location evidence="7">Cytoplasm</location>
    </subcellularLocation>
</comment>
<evidence type="ECO:0000256" key="6">
    <source>
        <dbReference type="ARBA" id="ARBA00023096"/>
    </source>
</evidence>
<keyword evidence="4 7" id="KW-0560">Oxidoreductase</keyword>
<comment type="pathway">
    <text evidence="7">Cofactor biosynthesis; pyridoxine 5'-phosphate biosynthesis; pyridoxine 5'-phosphate from D-erythrose 4-phosphate: step 4/5.</text>
</comment>
<sequence>MAISAPLRPLALTMGEPAGIGPDVTLAAWFARRERDLPAFYCLTDPDALRHRAALLGLDVPIETVAQDEAVEAFDRVLPVVRLEGKADAAPGQPERLAAHGVIEAIARAVGDVRAGLASAIVTNPINKKALYDAGFQHPGHTEFLGMLSAAWSGMPARPVMMLAGPGLRAVPATIHVPISAVPKLLTEEAIVATARTIDHDMRRRFGIATPRIAVAGLNPHAGEGGVMGTEDDAVIRPAVARLRAEGIDAVGPLAPDTMFHAAARARYDVALCMYHDQALIPTKTIAFAETVNVTLGLPFIRTSPDHGTAFDIAGTGAADFSSLAAALRLADELARHEADYIAEHAAEADRRIA</sequence>
<keyword evidence="9" id="KW-1185">Reference proteome</keyword>
<dbReference type="RefSeq" id="WP_266346726.1">
    <property type="nucleotide sequence ID" value="NZ_JAPKNG010000001.1"/>
</dbReference>
<dbReference type="PANTHER" id="PTHR30004:SF6">
    <property type="entry name" value="D-THREONATE 4-PHOSPHATE DEHYDROGENASE"/>
    <property type="match status" value="1"/>
</dbReference>
<evidence type="ECO:0000313" key="9">
    <source>
        <dbReference type="Proteomes" id="UP001241603"/>
    </source>
</evidence>
<comment type="subunit">
    <text evidence="7">Homodimer.</text>
</comment>
<dbReference type="NCBIfam" id="NF003699">
    <property type="entry name" value="PRK05312.1"/>
    <property type="match status" value="1"/>
</dbReference>
<keyword evidence="1 7" id="KW-0963">Cytoplasm</keyword>
<feature type="binding site" evidence="7">
    <location>
        <position position="276"/>
    </location>
    <ligand>
        <name>a divalent metal cation</name>
        <dbReference type="ChEBI" id="CHEBI:60240"/>
        <note>ligand shared between dimeric partners</note>
    </ligand>
</feature>
<organism evidence="8 9">
    <name type="scientific">Kaistia dalseonensis</name>
    <dbReference type="NCBI Taxonomy" id="410840"/>
    <lineage>
        <taxon>Bacteria</taxon>
        <taxon>Pseudomonadati</taxon>
        <taxon>Pseudomonadota</taxon>
        <taxon>Alphaproteobacteria</taxon>
        <taxon>Hyphomicrobiales</taxon>
        <taxon>Kaistiaceae</taxon>
        <taxon>Kaistia</taxon>
    </lineage>
</organism>
<evidence type="ECO:0000256" key="2">
    <source>
        <dbReference type="ARBA" id="ARBA00022723"/>
    </source>
</evidence>
<evidence type="ECO:0000256" key="4">
    <source>
        <dbReference type="ARBA" id="ARBA00023002"/>
    </source>
</evidence>
<comment type="miscellaneous">
    <text evidence="7">The active site is located at the dimer interface.</text>
</comment>